<protein>
    <submittedName>
        <fullName evidence="1">(California timema) hypothetical protein</fullName>
    </submittedName>
</protein>
<evidence type="ECO:0000313" key="1">
    <source>
        <dbReference type="EMBL" id="CAD7581169.1"/>
    </source>
</evidence>
<proteinExistence type="predicted"/>
<sequence>MVSQEDSLLDPIVTRLYQRSELQLLIMEKLTWACPSQMSPVVQWEISLSHSTVSCTAVRRASLGGPTSR</sequence>
<organism evidence="1">
    <name type="scientific">Timema californicum</name>
    <name type="common">California timema</name>
    <name type="synonym">Walking stick</name>
    <dbReference type="NCBI Taxonomy" id="61474"/>
    <lineage>
        <taxon>Eukaryota</taxon>
        <taxon>Metazoa</taxon>
        <taxon>Ecdysozoa</taxon>
        <taxon>Arthropoda</taxon>
        <taxon>Hexapoda</taxon>
        <taxon>Insecta</taxon>
        <taxon>Pterygota</taxon>
        <taxon>Neoptera</taxon>
        <taxon>Polyneoptera</taxon>
        <taxon>Phasmatodea</taxon>
        <taxon>Timematodea</taxon>
        <taxon>Timematoidea</taxon>
        <taxon>Timematidae</taxon>
        <taxon>Timema</taxon>
    </lineage>
</organism>
<gene>
    <name evidence="1" type="ORF">TCMB3V08_LOCUS13702</name>
</gene>
<dbReference type="EMBL" id="OE211434">
    <property type="protein sequence ID" value="CAD7581169.1"/>
    <property type="molecule type" value="Genomic_DNA"/>
</dbReference>
<dbReference type="AlphaFoldDB" id="A0A7R9JKX2"/>
<name>A0A7R9JKX2_TIMCA</name>
<accession>A0A7R9JKX2</accession>
<reference evidence="1" key="1">
    <citation type="submission" date="2020-11" db="EMBL/GenBank/DDBJ databases">
        <authorList>
            <person name="Tran Van P."/>
        </authorList>
    </citation>
    <scope>NUCLEOTIDE SEQUENCE</scope>
</reference>